<dbReference type="EMBL" id="JAUTBA010000001">
    <property type="protein sequence ID" value="MDQ1150692.1"/>
    <property type="molecule type" value="Genomic_DNA"/>
</dbReference>
<dbReference type="Proteomes" id="UP001244640">
    <property type="component" value="Unassembled WGS sequence"/>
</dbReference>
<reference evidence="1 2" key="1">
    <citation type="submission" date="2023-07" db="EMBL/GenBank/DDBJ databases">
        <title>Functional and genomic diversity of the sorghum phyllosphere microbiome.</title>
        <authorList>
            <person name="Shade A."/>
        </authorList>
    </citation>
    <scope>NUCLEOTIDE SEQUENCE [LARGE SCALE GENOMIC DNA]</scope>
    <source>
        <strain evidence="1 2">SORGH_AS_0892</strain>
    </source>
</reference>
<accession>A0ABU0U6V8</accession>
<comment type="caution">
    <text evidence="1">The sequence shown here is derived from an EMBL/GenBank/DDBJ whole genome shotgun (WGS) entry which is preliminary data.</text>
</comment>
<keyword evidence="2" id="KW-1185">Reference proteome</keyword>
<protein>
    <submittedName>
        <fullName evidence="1">Uncharacterized protein</fullName>
    </submittedName>
</protein>
<evidence type="ECO:0000313" key="1">
    <source>
        <dbReference type="EMBL" id="MDQ1150692.1"/>
    </source>
</evidence>
<gene>
    <name evidence="1" type="ORF">QE382_002676</name>
</gene>
<evidence type="ECO:0000313" key="2">
    <source>
        <dbReference type="Proteomes" id="UP001244640"/>
    </source>
</evidence>
<proteinExistence type="predicted"/>
<sequence length="94" mass="10707">MQIPHLGISGHQSIAQSHEKQRISRIKDSKLLPNDLFEESLNFECPNGQFDAIPLCYSIRKWKWDSNPHDCVVILTRLNYPDCSGVGIEPTTNN</sequence>
<organism evidence="1 2">
    <name type="scientific">Sphingobacterium zeae</name>
    <dbReference type="NCBI Taxonomy" id="1776859"/>
    <lineage>
        <taxon>Bacteria</taxon>
        <taxon>Pseudomonadati</taxon>
        <taxon>Bacteroidota</taxon>
        <taxon>Sphingobacteriia</taxon>
        <taxon>Sphingobacteriales</taxon>
        <taxon>Sphingobacteriaceae</taxon>
        <taxon>Sphingobacterium</taxon>
    </lineage>
</organism>
<dbReference type="RefSeq" id="WP_307186290.1">
    <property type="nucleotide sequence ID" value="NZ_JAUTBA010000001.1"/>
</dbReference>
<name>A0ABU0U6V8_9SPHI</name>